<protein>
    <submittedName>
        <fullName evidence="1">DUF1857 family protein</fullName>
    </submittedName>
</protein>
<comment type="caution">
    <text evidence="1">The sequence shown here is derived from an EMBL/GenBank/DDBJ whole genome shotgun (WGS) entry which is preliminary data.</text>
</comment>
<reference evidence="1 2" key="1">
    <citation type="submission" date="2020-10" db="EMBL/GenBank/DDBJ databases">
        <title>Identification of Nocardia species via Next-generation sequencing and recognition of intraspecies genetic diversity.</title>
        <authorList>
            <person name="Li P."/>
            <person name="Li P."/>
            <person name="Lu B."/>
        </authorList>
    </citation>
    <scope>NUCLEOTIDE SEQUENCE [LARGE SCALE GENOMIC DNA]</scope>
    <source>
        <strain evidence="1 2">BJ06-0157</strain>
    </source>
</reference>
<dbReference type="RefSeq" id="WP_195132253.1">
    <property type="nucleotide sequence ID" value="NZ_JADLQX010000022.1"/>
</dbReference>
<name>A0ABS0CWS3_9NOCA</name>
<proteinExistence type="predicted"/>
<dbReference type="InterPro" id="IPR023393">
    <property type="entry name" value="START-like_dom_sf"/>
</dbReference>
<sequence>MIYVTHRLPVNELGEPTLDRAAVWQGLVMKANNALPFVPIMTHCEVTARLDDETFEREIELFGDLYIERIALQPQRRVVFTRLSGPVLGTIVNDIEEDAGELFLRFSFALVLDGVQSGSPEESAYADETTTQYIAAVGATLNAMRRVARGEAPVPSPAI</sequence>
<dbReference type="Proteomes" id="UP000702209">
    <property type="component" value="Unassembled WGS sequence"/>
</dbReference>
<dbReference type="SUPFAM" id="SSF55961">
    <property type="entry name" value="Bet v1-like"/>
    <property type="match status" value="1"/>
</dbReference>
<gene>
    <name evidence="1" type="ORF">IU459_26370</name>
</gene>
<organism evidence="1 2">
    <name type="scientific">Nocardia amamiensis</name>
    <dbReference type="NCBI Taxonomy" id="404578"/>
    <lineage>
        <taxon>Bacteria</taxon>
        <taxon>Bacillati</taxon>
        <taxon>Actinomycetota</taxon>
        <taxon>Actinomycetes</taxon>
        <taxon>Mycobacteriales</taxon>
        <taxon>Nocardiaceae</taxon>
        <taxon>Nocardia</taxon>
    </lineage>
</organism>
<evidence type="ECO:0000313" key="1">
    <source>
        <dbReference type="EMBL" id="MBF6301043.1"/>
    </source>
</evidence>
<evidence type="ECO:0000313" key="2">
    <source>
        <dbReference type="Proteomes" id="UP000702209"/>
    </source>
</evidence>
<dbReference type="Pfam" id="PF08982">
    <property type="entry name" value="AtaL"/>
    <property type="match status" value="1"/>
</dbReference>
<accession>A0ABS0CWS3</accession>
<dbReference type="EMBL" id="JADLQX010000022">
    <property type="protein sequence ID" value="MBF6301043.1"/>
    <property type="molecule type" value="Genomic_DNA"/>
</dbReference>
<keyword evidence="2" id="KW-1185">Reference proteome</keyword>
<dbReference type="InterPro" id="IPR015075">
    <property type="entry name" value="AtaL"/>
</dbReference>
<dbReference type="Gene3D" id="3.30.530.20">
    <property type="match status" value="1"/>
</dbReference>